<accession>A0ABN9SDA8</accession>
<feature type="region of interest" description="Disordered" evidence="1">
    <location>
        <begin position="1"/>
        <end position="52"/>
    </location>
</feature>
<dbReference type="EMBL" id="CAUYUJ010010669">
    <property type="protein sequence ID" value="CAK0829989.1"/>
    <property type="molecule type" value="Genomic_DNA"/>
</dbReference>
<feature type="non-terminal residue" evidence="3">
    <location>
        <position position="1"/>
    </location>
</feature>
<keyword evidence="4" id="KW-1185">Reference proteome</keyword>
<comment type="caution">
    <text evidence="3">The sequence shown here is derived from an EMBL/GenBank/DDBJ whole genome shotgun (WGS) entry which is preliminary data.</text>
</comment>
<keyword evidence="2" id="KW-1133">Transmembrane helix</keyword>
<feature type="compositionally biased region" description="Basic and acidic residues" evidence="1">
    <location>
        <begin position="1"/>
        <end position="23"/>
    </location>
</feature>
<sequence>SRYGSREEPSARDSRTRPPDLPRRAARQSFVRRGPPRRAASAMRGRQAGPRGRGAALLPLCGAAAAVLLFLAQGPMGWVGCSQQHPGRRGGGGRCGPVARGAVEVHEIRSRIKEDQGKSWIELNIGQMGHTANITWARWKEHGATDSWMSVNVGGASAKYTHRVAGGEDWDTTAYTWDVNKTIPASHHRQRDPGQRQAPDRRKGQAERPDHDLLERRARAHRRRGRGPAGCAGAGPRAPQPGALAGLQGAVGPLRLRRAVCRRRARQGLRGRARLCHHPSRRSS</sequence>
<dbReference type="Proteomes" id="UP001189429">
    <property type="component" value="Unassembled WGS sequence"/>
</dbReference>
<organism evidence="3 4">
    <name type="scientific">Prorocentrum cordatum</name>
    <dbReference type="NCBI Taxonomy" id="2364126"/>
    <lineage>
        <taxon>Eukaryota</taxon>
        <taxon>Sar</taxon>
        <taxon>Alveolata</taxon>
        <taxon>Dinophyceae</taxon>
        <taxon>Prorocentrales</taxon>
        <taxon>Prorocentraceae</taxon>
        <taxon>Prorocentrum</taxon>
    </lineage>
</organism>
<gene>
    <name evidence="3" type="ORF">PCOR1329_LOCUS28757</name>
</gene>
<proteinExistence type="predicted"/>
<keyword evidence="2" id="KW-0472">Membrane</keyword>
<evidence type="ECO:0000313" key="4">
    <source>
        <dbReference type="Proteomes" id="UP001189429"/>
    </source>
</evidence>
<evidence type="ECO:0000256" key="2">
    <source>
        <dbReference type="SAM" id="Phobius"/>
    </source>
</evidence>
<evidence type="ECO:0000313" key="3">
    <source>
        <dbReference type="EMBL" id="CAK0829989.1"/>
    </source>
</evidence>
<feature type="compositionally biased region" description="Basic and acidic residues" evidence="1">
    <location>
        <begin position="191"/>
        <end position="217"/>
    </location>
</feature>
<feature type="transmembrane region" description="Helical" evidence="2">
    <location>
        <begin position="54"/>
        <end position="72"/>
    </location>
</feature>
<evidence type="ECO:0000256" key="1">
    <source>
        <dbReference type="SAM" id="MobiDB-lite"/>
    </source>
</evidence>
<protein>
    <recommendedName>
        <fullName evidence="5">Phospholipase B-like</fullName>
    </recommendedName>
</protein>
<feature type="compositionally biased region" description="Low complexity" evidence="1">
    <location>
        <begin position="42"/>
        <end position="52"/>
    </location>
</feature>
<name>A0ABN9SDA8_9DINO</name>
<feature type="region of interest" description="Disordered" evidence="1">
    <location>
        <begin position="182"/>
        <end position="246"/>
    </location>
</feature>
<evidence type="ECO:0008006" key="5">
    <source>
        <dbReference type="Google" id="ProtNLM"/>
    </source>
</evidence>
<keyword evidence="2" id="KW-0812">Transmembrane</keyword>
<feature type="compositionally biased region" description="Low complexity" evidence="1">
    <location>
        <begin position="234"/>
        <end position="246"/>
    </location>
</feature>
<reference evidence="3" key="1">
    <citation type="submission" date="2023-10" db="EMBL/GenBank/DDBJ databases">
        <authorList>
            <person name="Chen Y."/>
            <person name="Shah S."/>
            <person name="Dougan E. K."/>
            <person name="Thang M."/>
            <person name="Chan C."/>
        </authorList>
    </citation>
    <scope>NUCLEOTIDE SEQUENCE [LARGE SCALE GENOMIC DNA]</scope>
</reference>